<evidence type="ECO:0000256" key="2">
    <source>
        <dbReference type="ARBA" id="ARBA00003921"/>
    </source>
</evidence>
<keyword evidence="14 20" id="KW-0573">Peptidoglycan synthesis</keyword>
<evidence type="ECO:0000256" key="15">
    <source>
        <dbReference type="ARBA" id="ARBA00023002"/>
    </source>
</evidence>
<evidence type="ECO:0000256" key="17">
    <source>
        <dbReference type="ARBA" id="ARBA00023316"/>
    </source>
</evidence>
<name>A0A1S9ZU32_9GAMM</name>
<evidence type="ECO:0000256" key="9">
    <source>
        <dbReference type="ARBA" id="ARBA00022618"/>
    </source>
</evidence>
<dbReference type="InterPro" id="IPR036318">
    <property type="entry name" value="FAD-bd_PCMH-like_sf"/>
</dbReference>
<dbReference type="Gene3D" id="3.90.78.10">
    <property type="entry name" value="UDP-N-acetylenolpyruvoylglucosamine reductase, C-terminal domain"/>
    <property type="match status" value="1"/>
</dbReference>
<proteinExistence type="inferred from homology"/>
<evidence type="ECO:0000256" key="1">
    <source>
        <dbReference type="ARBA" id="ARBA00001974"/>
    </source>
</evidence>
<reference evidence="22 24" key="1">
    <citation type="submission" date="2017-02" db="EMBL/GenBank/DDBJ databases">
        <title>Draft genome sequence of Moraxella caviae CCUG 355 type strain.</title>
        <authorList>
            <person name="Engstrom-Jakobsson H."/>
            <person name="Salva-Serra F."/>
            <person name="Thorell K."/>
            <person name="Gonzales-Siles L."/>
            <person name="Karlsson R."/>
            <person name="Boulund F."/>
            <person name="Engstrand L."/>
            <person name="Moore E."/>
        </authorList>
    </citation>
    <scope>NUCLEOTIDE SEQUENCE [LARGE SCALE GENOMIC DNA]</scope>
    <source>
        <strain evidence="22 24">CCUG 355</strain>
    </source>
</reference>
<dbReference type="STRING" id="34060.B0181_11360"/>
<dbReference type="InterPro" id="IPR016167">
    <property type="entry name" value="FAD-bd_PCMH_sub1"/>
</dbReference>
<dbReference type="GO" id="GO:0008762">
    <property type="term" value="F:UDP-N-acetylmuramate dehydrogenase activity"/>
    <property type="evidence" value="ECO:0007669"/>
    <property type="project" value="UniProtKB-UniRule"/>
</dbReference>
<keyword evidence="11 20" id="KW-0274">FAD</keyword>
<keyword evidence="9 20" id="KW-0132">Cell division</keyword>
<dbReference type="InterPro" id="IPR006094">
    <property type="entry name" value="Oxid_FAD_bind_N"/>
</dbReference>
<accession>A0A1S9ZU32</accession>
<dbReference type="EC" id="1.3.1.98" evidence="6 20"/>
<dbReference type="SUPFAM" id="SSF56176">
    <property type="entry name" value="FAD-binding/transporter-associated domain-like"/>
    <property type="match status" value="1"/>
</dbReference>
<keyword evidence="17 20" id="KW-0961">Cell wall biogenesis/degradation</keyword>
<dbReference type="Pfam" id="PF02873">
    <property type="entry name" value="MurB_C"/>
    <property type="match status" value="1"/>
</dbReference>
<dbReference type="Proteomes" id="UP000190435">
    <property type="component" value="Unassembled WGS sequence"/>
</dbReference>
<dbReference type="InterPro" id="IPR011601">
    <property type="entry name" value="MurB_C"/>
</dbReference>
<dbReference type="Gene3D" id="3.30.43.10">
    <property type="entry name" value="Uridine Diphospho-n-acetylenolpyruvylglucosamine Reductase, domain 2"/>
    <property type="match status" value="1"/>
</dbReference>
<dbReference type="NCBIfam" id="NF010478">
    <property type="entry name" value="PRK13903.1"/>
    <property type="match status" value="1"/>
</dbReference>
<dbReference type="GO" id="GO:0051301">
    <property type="term" value="P:cell division"/>
    <property type="evidence" value="ECO:0007669"/>
    <property type="project" value="UniProtKB-KW"/>
</dbReference>
<dbReference type="InterPro" id="IPR016166">
    <property type="entry name" value="FAD-bd_PCMH"/>
</dbReference>
<dbReference type="InterPro" id="IPR036635">
    <property type="entry name" value="MurB_C_sf"/>
</dbReference>
<dbReference type="InterPro" id="IPR003170">
    <property type="entry name" value="MurB"/>
</dbReference>
<evidence type="ECO:0000313" key="24">
    <source>
        <dbReference type="Proteomes" id="UP000190435"/>
    </source>
</evidence>
<keyword evidence="16 20" id="KW-0131">Cell cycle</keyword>
<comment type="similarity">
    <text evidence="5 20">Belongs to the MurB family.</text>
</comment>
<evidence type="ECO:0000256" key="16">
    <source>
        <dbReference type="ARBA" id="ARBA00023306"/>
    </source>
</evidence>
<comment type="cofactor">
    <cofactor evidence="1 20">
        <name>FAD</name>
        <dbReference type="ChEBI" id="CHEBI:57692"/>
    </cofactor>
</comment>
<comment type="catalytic activity">
    <reaction evidence="19 20">
        <text>UDP-N-acetyl-alpha-D-muramate + NADP(+) = UDP-N-acetyl-3-O-(1-carboxyvinyl)-alpha-D-glucosamine + NADPH + H(+)</text>
        <dbReference type="Rhea" id="RHEA:12248"/>
        <dbReference type="ChEBI" id="CHEBI:15378"/>
        <dbReference type="ChEBI" id="CHEBI:57783"/>
        <dbReference type="ChEBI" id="CHEBI:58349"/>
        <dbReference type="ChEBI" id="CHEBI:68483"/>
        <dbReference type="ChEBI" id="CHEBI:70757"/>
        <dbReference type="EC" id="1.3.1.98"/>
    </reaction>
</comment>
<keyword evidence="12 20" id="KW-0521">NADP</keyword>
<dbReference type="NCBIfam" id="TIGR00179">
    <property type="entry name" value="murB"/>
    <property type="match status" value="1"/>
</dbReference>
<evidence type="ECO:0000256" key="8">
    <source>
        <dbReference type="ARBA" id="ARBA00022490"/>
    </source>
</evidence>
<keyword evidence="8 20" id="KW-0963">Cytoplasm</keyword>
<dbReference type="GO" id="GO:0009252">
    <property type="term" value="P:peptidoglycan biosynthetic process"/>
    <property type="evidence" value="ECO:0007669"/>
    <property type="project" value="UniProtKB-UniRule"/>
</dbReference>
<comment type="subcellular location">
    <subcellularLocation>
        <location evidence="3 20">Cytoplasm</location>
    </subcellularLocation>
</comment>
<keyword evidence="10 20" id="KW-0285">Flavoprotein</keyword>
<dbReference type="HAMAP" id="MF_00037">
    <property type="entry name" value="MurB"/>
    <property type="match status" value="1"/>
</dbReference>
<evidence type="ECO:0000313" key="23">
    <source>
        <dbReference type="EMBL" id="STZ10023.1"/>
    </source>
</evidence>
<evidence type="ECO:0000256" key="20">
    <source>
        <dbReference type="HAMAP-Rule" id="MF_00037"/>
    </source>
</evidence>
<dbReference type="UniPathway" id="UPA00219"/>
<evidence type="ECO:0000313" key="25">
    <source>
        <dbReference type="Proteomes" id="UP000255279"/>
    </source>
</evidence>
<dbReference type="Proteomes" id="UP000255279">
    <property type="component" value="Unassembled WGS sequence"/>
</dbReference>
<evidence type="ECO:0000256" key="14">
    <source>
        <dbReference type="ARBA" id="ARBA00022984"/>
    </source>
</evidence>
<dbReference type="PROSITE" id="PS51387">
    <property type="entry name" value="FAD_PCMH"/>
    <property type="match status" value="1"/>
</dbReference>
<evidence type="ECO:0000256" key="12">
    <source>
        <dbReference type="ARBA" id="ARBA00022857"/>
    </source>
</evidence>
<evidence type="ECO:0000256" key="6">
    <source>
        <dbReference type="ARBA" id="ARBA00012518"/>
    </source>
</evidence>
<organism evidence="22 24">
    <name type="scientific">Moraxella caviae</name>
    <dbReference type="NCBI Taxonomy" id="34060"/>
    <lineage>
        <taxon>Bacteria</taxon>
        <taxon>Pseudomonadati</taxon>
        <taxon>Pseudomonadota</taxon>
        <taxon>Gammaproteobacteria</taxon>
        <taxon>Moraxellales</taxon>
        <taxon>Moraxellaceae</taxon>
        <taxon>Moraxella</taxon>
    </lineage>
</organism>
<dbReference type="SUPFAM" id="SSF56194">
    <property type="entry name" value="Uridine diphospho-N-Acetylenolpyruvylglucosamine reductase, MurB, C-terminal domain"/>
    <property type="match status" value="1"/>
</dbReference>
<feature type="domain" description="FAD-binding PCMH-type" evidence="21">
    <location>
        <begin position="20"/>
        <end position="190"/>
    </location>
</feature>
<evidence type="ECO:0000256" key="10">
    <source>
        <dbReference type="ARBA" id="ARBA00022630"/>
    </source>
</evidence>
<dbReference type="Pfam" id="PF01565">
    <property type="entry name" value="FAD_binding_4"/>
    <property type="match status" value="1"/>
</dbReference>
<evidence type="ECO:0000256" key="13">
    <source>
        <dbReference type="ARBA" id="ARBA00022960"/>
    </source>
</evidence>
<evidence type="ECO:0000256" key="4">
    <source>
        <dbReference type="ARBA" id="ARBA00004752"/>
    </source>
</evidence>
<evidence type="ECO:0000256" key="18">
    <source>
        <dbReference type="ARBA" id="ARBA00031026"/>
    </source>
</evidence>
<evidence type="ECO:0000313" key="22">
    <source>
        <dbReference type="EMBL" id="OOR87014.1"/>
    </source>
</evidence>
<evidence type="ECO:0000256" key="7">
    <source>
        <dbReference type="ARBA" id="ARBA00015188"/>
    </source>
</evidence>
<reference evidence="23 25" key="2">
    <citation type="submission" date="2018-06" db="EMBL/GenBank/DDBJ databases">
        <authorList>
            <consortium name="Pathogen Informatics"/>
            <person name="Doyle S."/>
        </authorList>
    </citation>
    <scope>NUCLEOTIDE SEQUENCE [LARGE SCALE GENOMIC DNA]</scope>
    <source>
        <strain evidence="23 25">NCTC10293</strain>
    </source>
</reference>
<dbReference type="GO" id="GO:0008360">
    <property type="term" value="P:regulation of cell shape"/>
    <property type="evidence" value="ECO:0007669"/>
    <property type="project" value="UniProtKB-KW"/>
</dbReference>
<dbReference type="GO" id="GO:0071949">
    <property type="term" value="F:FAD binding"/>
    <property type="evidence" value="ECO:0007669"/>
    <property type="project" value="InterPro"/>
</dbReference>
<gene>
    <name evidence="20 23" type="primary">murB</name>
    <name evidence="22" type="ORF">B0181_11360</name>
    <name evidence="23" type="ORF">NCTC10293_00345</name>
</gene>
<dbReference type="OrthoDB" id="9804753at2"/>
<feature type="active site" evidence="20">
    <location>
        <position position="167"/>
    </location>
</feature>
<evidence type="ECO:0000256" key="11">
    <source>
        <dbReference type="ARBA" id="ARBA00022827"/>
    </source>
</evidence>
<evidence type="ECO:0000256" key="5">
    <source>
        <dbReference type="ARBA" id="ARBA00010485"/>
    </source>
</evidence>
<keyword evidence="13 20" id="KW-0133">Cell shape</keyword>
<keyword evidence="15 20" id="KW-0560">Oxidoreductase</keyword>
<evidence type="ECO:0000256" key="3">
    <source>
        <dbReference type="ARBA" id="ARBA00004496"/>
    </source>
</evidence>
<dbReference type="AlphaFoldDB" id="A0A1S9ZU32"/>
<dbReference type="GO" id="GO:0071555">
    <property type="term" value="P:cell wall organization"/>
    <property type="evidence" value="ECO:0007669"/>
    <property type="project" value="UniProtKB-KW"/>
</dbReference>
<dbReference type="RefSeq" id="WP_078277596.1">
    <property type="nucleotide sequence ID" value="NZ_CAACXO010000074.1"/>
</dbReference>
<protein>
    <recommendedName>
        <fullName evidence="7 20">UDP-N-acetylenolpyruvoylglucosamine reductase</fullName>
        <ecNumber evidence="6 20">1.3.1.98</ecNumber>
    </recommendedName>
    <alternativeName>
        <fullName evidence="18 20">UDP-N-acetylmuramate dehydrogenase</fullName>
    </alternativeName>
</protein>
<sequence length="354" mass="38837">MSNPTIHHAADLSKYNTMALSCVADMAIEVQSMDDIRYAHACAKDANLPIFVLSGGSNVLLPSALHACVILPKFDEFTVISEDETHVDIAAGAGLVWHDFIKQCLDKGWFGLENLALIPGLVGACPVQNIGAYGAQVSDFITKVIAYDLHTGETLTFDNAECQFAYRDSFFKQNPNRYIISQVQFRLHKDRSKTNISYGDLSAKAHELAMQNGNSAPQPQDVFTAVVAIRQSKLPDPALLPNCGSFFQNPIIAKSHYVKLLEQYADLPHYPAGDDTVKVPAGWLIDRAGLKGDGVAPILTHKNQALVLTNHAPHTATQTDIKTAQDFIICTIDERFGIALVREPVWVYAHVTHD</sequence>
<dbReference type="PANTHER" id="PTHR21071">
    <property type="entry name" value="UDP-N-ACETYLENOLPYRUVOYLGLUCOSAMINE REDUCTASE"/>
    <property type="match status" value="1"/>
</dbReference>
<dbReference type="Gene3D" id="3.30.465.10">
    <property type="match status" value="1"/>
</dbReference>
<dbReference type="EMBL" id="MUXU01000093">
    <property type="protein sequence ID" value="OOR87014.1"/>
    <property type="molecule type" value="Genomic_DNA"/>
</dbReference>
<evidence type="ECO:0000256" key="19">
    <source>
        <dbReference type="ARBA" id="ARBA00048914"/>
    </source>
</evidence>
<evidence type="ECO:0000259" key="21">
    <source>
        <dbReference type="PROSITE" id="PS51387"/>
    </source>
</evidence>
<keyword evidence="24" id="KW-1185">Reference proteome</keyword>
<feature type="active site" evidence="20">
    <location>
        <position position="343"/>
    </location>
</feature>
<feature type="active site" description="Proton donor" evidence="20">
    <location>
        <position position="245"/>
    </location>
</feature>
<comment type="function">
    <text evidence="2 20">Cell wall formation.</text>
</comment>
<dbReference type="GO" id="GO:0005829">
    <property type="term" value="C:cytosol"/>
    <property type="evidence" value="ECO:0007669"/>
    <property type="project" value="TreeGrafter"/>
</dbReference>
<dbReference type="PANTHER" id="PTHR21071:SF4">
    <property type="entry name" value="UDP-N-ACETYLENOLPYRUVOYLGLUCOSAMINE REDUCTASE"/>
    <property type="match status" value="1"/>
</dbReference>
<comment type="pathway">
    <text evidence="4 20">Cell wall biogenesis; peptidoglycan biosynthesis.</text>
</comment>
<dbReference type="InterPro" id="IPR016169">
    <property type="entry name" value="FAD-bd_PCMH_sub2"/>
</dbReference>
<dbReference type="NCBIfam" id="NF000755">
    <property type="entry name" value="PRK00046.1"/>
    <property type="match status" value="1"/>
</dbReference>
<dbReference type="EMBL" id="UGQE01000001">
    <property type="protein sequence ID" value="STZ10023.1"/>
    <property type="molecule type" value="Genomic_DNA"/>
</dbReference>